<reference evidence="3 4" key="1">
    <citation type="submission" date="2019-10" db="EMBL/GenBank/DDBJ databases">
        <title>Genome Sequence of Micromonospora terminaliae DSM 101760.</title>
        <authorList>
            <person name="Guo L."/>
        </authorList>
    </citation>
    <scope>NUCLEOTIDE SEQUENCE [LARGE SCALE GENOMIC DNA]</scope>
    <source>
        <strain evidence="3 4">DSM 101760</strain>
    </source>
</reference>
<evidence type="ECO:0000313" key="3">
    <source>
        <dbReference type="EMBL" id="QGL46985.1"/>
    </source>
</evidence>
<proteinExistence type="predicted"/>
<dbReference type="Gene3D" id="3.50.50.60">
    <property type="entry name" value="FAD/NAD(P)-binding domain"/>
    <property type="match status" value="1"/>
</dbReference>
<keyword evidence="3" id="KW-0560">Oxidoreductase</keyword>
<dbReference type="PANTHER" id="PTHR40254">
    <property type="entry name" value="BLR0577 PROTEIN"/>
    <property type="match status" value="1"/>
</dbReference>
<organism evidence="2 5">
    <name type="scientific">Micromonospora terminaliae</name>
    <dbReference type="NCBI Taxonomy" id="1914461"/>
    <lineage>
        <taxon>Bacteria</taxon>
        <taxon>Bacillati</taxon>
        <taxon>Actinomycetota</taxon>
        <taxon>Actinomycetes</taxon>
        <taxon>Micromonosporales</taxon>
        <taxon>Micromonosporaceae</taxon>
        <taxon>Micromonospora</taxon>
    </lineage>
</organism>
<sequence length="618" mass="69267">MRRPRILVIGAGLAGTATALRLLQFARMPLEIVLLERRAEYRYAGVAYHRDGNPWGHVFNIQAGRMSAFREDVDDFVHWANNEADRRQWPEPWTDFEFVEHGPAPRRIYHDYLADRMTEARREAYPDVDLVEAEGEAIDLTVSDHHVEVTIRDANGTDAERTSTLITDHVVLATGLEPKWPAFAVDVLAHEAFIQHPYSTEGVHRLLTVPPQANVVIVGTVLSAYDSAALLLRQGHTGTIHLVSRSGTTPRAYPEHHQHGVVQLPVPARLLEPYRNRDDFLARLRTEWEAACATVRADHPEIDPMVVSERVAKAWEPHLPMIIDRIPTDELRRLLDDYSTRIAAFRVGAVRYTTAIVEQVMAAENGPVEIVIGRVERVEPAGSERLAVTVAAPTTTRVITADLVVCNFGRETDYTQVDSPLWKNLLAKDLVTPHRRTGRGIEVDDRGTPLRPDGEPVTLLSAIGVMREGDEIVRNGRAGAFAFNLAAIKNHSIVVAAHLLARLELDSDDAARRAVAERRRALAADASTRPELEEAVSLEVRRLATRSRDERRRLDERLEAHLLSMDSRRASRPDGTHGRLTRAAVNQAAVERLTDISVTPRQLRRRLRIVTDEDAEIS</sequence>
<dbReference type="AlphaFoldDB" id="A0AAJ2ZHZ7"/>
<evidence type="ECO:0000313" key="2">
    <source>
        <dbReference type="EMBL" id="NES30253.1"/>
    </source>
</evidence>
<reference evidence="2 5" key="2">
    <citation type="submission" date="2020-02" db="EMBL/GenBank/DDBJ databases">
        <title>WGS of Micromonospora spp. isolated from hot spring.</title>
        <authorList>
            <person name="Thawai C."/>
        </authorList>
    </citation>
    <scope>NUCLEOTIDE SEQUENCE [LARGE SCALE GENOMIC DNA]</scope>
    <source>
        <strain evidence="2 5">TMS7</strain>
    </source>
</reference>
<evidence type="ECO:0000313" key="5">
    <source>
        <dbReference type="Proteomes" id="UP000477779"/>
    </source>
</evidence>
<dbReference type="SUPFAM" id="SSF51971">
    <property type="entry name" value="Nucleotide-binding domain"/>
    <property type="match status" value="1"/>
</dbReference>
<dbReference type="PRINTS" id="PR00368">
    <property type="entry name" value="FADPNR"/>
</dbReference>
<dbReference type="EMBL" id="JAAHBZ010000010">
    <property type="protein sequence ID" value="NES30253.1"/>
    <property type="molecule type" value="Genomic_DNA"/>
</dbReference>
<dbReference type="RefSeq" id="WP_154226328.1">
    <property type="nucleotide sequence ID" value="NZ_CP045309.1"/>
</dbReference>
<dbReference type="PANTHER" id="PTHR40254:SF1">
    <property type="entry name" value="BLR0577 PROTEIN"/>
    <property type="match status" value="1"/>
</dbReference>
<gene>
    <name evidence="2" type="ORF">G3561_22225</name>
    <name evidence="3" type="ORF">GCE86_07890</name>
</gene>
<evidence type="ECO:0000259" key="1">
    <source>
        <dbReference type="Pfam" id="PF13454"/>
    </source>
</evidence>
<dbReference type="EMBL" id="CP045309">
    <property type="protein sequence ID" value="QGL46985.1"/>
    <property type="molecule type" value="Genomic_DNA"/>
</dbReference>
<evidence type="ECO:0000313" key="4">
    <source>
        <dbReference type="Proteomes" id="UP000402241"/>
    </source>
</evidence>
<feature type="domain" description="FAD-dependent urate hydroxylase HpyO/Asp monooxygenase CreE-like FAD/NAD(P)-binding" evidence="1">
    <location>
        <begin position="8"/>
        <end position="175"/>
    </location>
</feature>
<dbReference type="SUPFAM" id="SSF51905">
    <property type="entry name" value="FAD/NAD(P)-binding domain"/>
    <property type="match status" value="1"/>
</dbReference>
<keyword evidence="3" id="KW-0503">Monooxygenase</keyword>
<dbReference type="InterPro" id="IPR036188">
    <property type="entry name" value="FAD/NAD-bd_sf"/>
</dbReference>
<name>A0AAJ2ZHZ7_9ACTN</name>
<keyword evidence="4" id="KW-1185">Reference proteome</keyword>
<dbReference type="GO" id="GO:0004497">
    <property type="term" value="F:monooxygenase activity"/>
    <property type="evidence" value="ECO:0007669"/>
    <property type="project" value="UniProtKB-KW"/>
</dbReference>
<dbReference type="Pfam" id="PF13454">
    <property type="entry name" value="NAD_binding_9"/>
    <property type="match status" value="1"/>
</dbReference>
<dbReference type="InterPro" id="IPR038732">
    <property type="entry name" value="HpyO/CreE_NAD-binding"/>
</dbReference>
<accession>A0AAJ2ZHZ7</accession>
<protein>
    <submittedName>
        <fullName evidence="2">FAD-dependent oxidoreductase</fullName>
    </submittedName>
    <submittedName>
        <fullName evidence="3">SidA/IucD/PvdA family monooxygenase</fullName>
    </submittedName>
</protein>
<dbReference type="InterPro" id="IPR052189">
    <property type="entry name" value="L-asp_N-monooxygenase_NS-form"/>
</dbReference>
<dbReference type="Proteomes" id="UP000402241">
    <property type="component" value="Chromosome"/>
</dbReference>
<dbReference type="Proteomes" id="UP000477779">
    <property type="component" value="Unassembled WGS sequence"/>
</dbReference>